<accession>A0A1H8UV53</accession>
<keyword evidence="2" id="KW-0560">Oxidoreductase</keyword>
<dbReference type="PANTHER" id="PTHR42760:SF133">
    <property type="entry name" value="3-OXOACYL-[ACYL-CARRIER-PROTEIN] REDUCTASE"/>
    <property type="match status" value="1"/>
</dbReference>
<dbReference type="OrthoDB" id="9804774at2"/>
<dbReference type="EMBL" id="FOEF01000003">
    <property type="protein sequence ID" value="SEP07075.1"/>
    <property type="molecule type" value="Genomic_DNA"/>
</dbReference>
<dbReference type="FunFam" id="3.40.50.720:FF:000173">
    <property type="entry name" value="3-oxoacyl-[acyl-carrier protein] reductase"/>
    <property type="match status" value="1"/>
</dbReference>
<gene>
    <name evidence="4" type="ORF">SAMN04489732_103483</name>
</gene>
<keyword evidence="5" id="KW-1185">Reference proteome</keyword>
<name>A0A1H8UV53_9PSEU</name>
<dbReference type="GO" id="GO:0016616">
    <property type="term" value="F:oxidoreductase activity, acting on the CH-OH group of donors, NAD or NADP as acceptor"/>
    <property type="evidence" value="ECO:0007669"/>
    <property type="project" value="TreeGrafter"/>
</dbReference>
<dbReference type="InterPro" id="IPR057326">
    <property type="entry name" value="KR_dom"/>
</dbReference>
<dbReference type="PANTHER" id="PTHR42760">
    <property type="entry name" value="SHORT-CHAIN DEHYDROGENASES/REDUCTASES FAMILY MEMBER"/>
    <property type="match status" value="1"/>
</dbReference>
<dbReference type="Gene3D" id="3.40.50.720">
    <property type="entry name" value="NAD(P)-binding Rossmann-like Domain"/>
    <property type="match status" value="1"/>
</dbReference>
<organism evidence="4 5">
    <name type="scientific">Amycolatopsis saalfeldensis</name>
    <dbReference type="NCBI Taxonomy" id="394193"/>
    <lineage>
        <taxon>Bacteria</taxon>
        <taxon>Bacillati</taxon>
        <taxon>Actinomycetota</taxon>
        <taxon>Actinomycetes</taxon>
        <taxon>Pseudonocardiales</taxon>
        <taxon>Pseudonocardiaceae</taxon>
        <taxon>Amycolatopsis</taxon>
    </lineage>
</organism>
<dbReference type="SUPFAM" id="SSF51735">
    <property type="entry name" value="NAD(P)-binding Rossmann-fold domains"/>
    <property type="match status" value="1"/>
</dbReference>
<evidence type="ECO:0000256" key="1">
    <source>
        <dbReference type="ARBA" id="ARBA00006484"/>
    </source>
</evidence>
<evidence type="ECO:0000313" key="5">
    <source>
        <dbReference type="Proteomes" id="UP000198582"/>
    </source>
</evidence>
<dbReference type="RefSeq" id="WP_091615819.1">
    <property type="nucleotide sequence ID" value="NZ_FOEF01000003.1"/>
</dbReference>
<feature type="domain" description="Ketoreductase" evidence="3">
    <location>
        <begin position="5"/>
        <end position="185"/>
    </location>
</feature>
<dbReference type="AlphaFoldDB" id="A0A1H8UV53"/>
<dbReference type="InterPro" id="IPR020904">
    <property type="entry name" value="Sc_DH/Rdtase_CS"/>
</dbReference>
<evidence type="ECO:0000313" key="4">
    <source>
        <dbReference type="EMBL" id="SEP07075.1"/>
    </source>
</evidence>
<dbReference type="PRINTS" id="PR00081">
    <property type="entry name" value="GDHRDH"/>
</dbReference>
<dbReference type="Pfam" id="PF13561">
    <property type="entry name" value="adh_short_C2"/>
    <property type="match status" value="1"/>
</dbReference>
<dbReference type="STRING" id="394193.SAMN04489732_103483"/>
<evidence type="ECO:0000256" key="2">
    <source>
        <dbReference type="ARBA" id="ARBA00023002"/>
    </source>
</evidence>
<dbReference type="PRINTS" id="PR00080">
    <property type="entry name" value="SDRFAMILY"/>
</dbReference>
<sequence>MTASRVAVVTGAARGLGRVIAGRLHEQGYRVVLTDRADEAVRRAANELDPGGTTALALPLDVRDKAAFERARDEAHRRWGRIDVLVNNAGMSTVEPLMEISPESFSAVVSANLDGAFLGSQVFGAYFAERGAGRIVNVASLAGQNGGTATGAHYAAAKGGVATLTKVFARELAGRGVTVNAVSPGPLDLPVVHESVPADRLAEIKRSIPVGTLGSPLFVADMVALLAAEHAGFVTGACWDVNGGLYPR</sequence>
<reference evidence="4 5" key="1">
    <citation type="submission" date="2016-10" db="EMBL/GenBank/DDBJ databases">
        <authorList>
            <person name="de Groot N.N."/>
        </authorList>
    </citation>
    <scope>NUCLEOTIDE SEQUENCE [LARGE SCALE GENOMIC DNA]</scope>
    <source>
        <strain evidence="4 5">DSM 44993</strain>
    </source>
</reference>
<dbReference type="SMART" id="SM00822">
    <property type="entry name" value="PKS_KR"/>
    <property type="match status" value="1"/>
</dbReference>
<evidence type="ECO:0000259" key="3">
    <source>
        <dbReference type="SMART" id="SM00822"/>
    </source>
</evidence>
<comment type="similarity">
    <text evidence="1">Belongs to the short-chain dehydrogenases/reductases (SDR) family.</text>
</comment>
<dbReference type="PROSITE" id="PS00061">
    <property type="entry name" value="ADH_SHORT"/>
    <property type="match status" value="1"/>
</dbReference>
<protein>
    <submittedName>
        <fullName evidence="4">3-oxoacyl-[acyl-carrier protein] reductase</fullName>
    </submittedName>
</protein>
<dbReference type="Proteomes" id="UP000198582">
    <property type="component" value="Unassembled WGS sequence"/>
</dbReference>
<dbReference type="InterPro" id="IPR002347">
    <property type="entry name" value="SDR_fam"/>
</dbReference>
<dbReference type="InterPro" id="IPR036291">
    <property type="entry name" value="NAD(P)-bd_dom_sf"/>
</dbReference>
<proteinExistence type="inferred from homology"/>